<comment type="caution">
    <text evidence="2">The sequence shown here is derived from an EMBL/GenBank/DDBJ whole genome shotgun (WGS) entry which is preliminary data.</text>
</comment>
<dbReference type="Gene3D" id="3.40.50.150">
    <property type="entry name" value="Vaccinia Virus protein VP39"/>
    <property type="match status" value="1"/>
</dbReference>
<dbReference type="GO" id="GO:0008757">
    <property type="term" value="F:S-adenosylmethionine-dependent methyltransferase activity"/>
    <property type="evidence" value="ECO:0007669"/>
    <property type="project" value="InterPro"/>
</dbReference>
<dbReference type="InterPro" id="IPR029063">
    <property type="entry name" value="SAM-dependent_MTases_sf"/>
</dbReference>
<dbReference type="EMBL" id="MGGR01000016">
    <property type="protein sequence ID" value="OGM33579.1"/>
    <property type="molecule type" value="Genomic_DNA"/>
</dbReference>
<evidence type="ECO:0000259" key="1">
    <source>
        <dbReference type="Pfam" id="PF08241"/>
    </source>
</evidence>
<dbReference type="CDD" id="cd02440">
    <property type="entry name" value="AdoMet_MTases"/>
    <property type="match status" value="1"/>
</dbReference>
<accession>A0A1F7Z3B0</accession>
<sequence length="200" mass="22777">MGKKFKEVGIYLKSPQEDIPKITNLLKKSGLNKVLDLGCGTGRNLIFMAQNGLSVYGLDNSKTAIKLTKRWLRGKKLKAKFILQDMGGKLPFKDNFFDAVVSVQVIHHAKIEEIRKIVREIERVLKMQGLIFVTVPKFKNQGSSFKKIEPNTSIPLDGSEKGLPHHYFTKDELKSIFKNFSIADIHLDKTNHYCLLGYRN</sequence>
<protein>
    <recommendedName>
        <fullName evidence="1">Methyltransferase type 11 domain-containing protein</fullName>
    </recommendedName>
</protein>
<feature type="domain" description="Methyltransferase type 11" evidence="1">
    <location>
        <begin position="35"/>
        <end position="132"/>
    </location>
</feature>
<dbReference type="SUPFAM" id="SSF53335">
    <property type="entry name" value="S-adenosyl-L-methionine-dependent methyltransferases"/>
    <property type="match status" value="1"/>
</dbReference>
<dbReference type="PANTHER" id="PTHR43861">
    <property type="entry name" value="TRANS-ACONITATE 2-METHYLTRANSFERASE-RELATED"/>
    <property type="match status" value="1"/>
</dbReference>
<organism evidence="2 3">
    <name type="scientific">Candidatus Woesebacteria bacterium RIFCSPHIGHO2_02_FULL_39_13</name>
    <dbReference type="NCBI Taxonomy" id="1802505"/>
    <lineage>
        <taxon>Bacteria</taxon>
        <taxon>Candidatus Woeseibacteriota</taxon>
    </lineage>
</organism>
<reference evidence="2 3" key="1">
    <citation type="journal article" date="2016" name="Nat. Commun.">
        <title>Thousands of microbial genomes shed light on interconnected biogeochemical processes in an aquifer system.</title>
        <authorList>
            <person name="Anantharaman K."/>
            <person name="Brown C.T."/>
            <person name="Hug L.A."/>
            <person name="Sharon I."/>
            <person name="Castelle C.J."/>
            <person name="Probst A.J."/>
            <person name="Thomas B.C."/>
            <person name="Singh A."/>
            <person name="Wilkins M.J."/>
            <person name="Karaoz U."/>
            <person name="Brodie E.L."/>
            <person name="Williams K.H."/>
            <person name="Hubbard S.S."/>
            <person name="Banfield J.F."/>
        </authorList>
    </citation>
    <scope>NUCLEOTIDE SEQUENCE [LARGE SCALE GENOMIC DNA]</scope>
</reference>
<dbReference type="STRING" id="1802505.A3D01_01330"/>
<evidence type="ECO:0000313" key="3">
    <source>
        <dbReference type="Proteomes" id="UP000177169"/>
    </source>
</evidence>
<evidence type="ECO:0000313" key="2">
    <source>
        <dbReference type="EMBL" id="OGM33579.1"/>
    </source>
</evidence>
<proteinExistence type="predicted"/>
<dbReference type="Pfam" id="PF08241">
    <property type="entry name" value="Methyltransf_11"/>
    <property type="match status" value="1"/>
</dbReference>
<dbReference type="InterPro" id="IPR013216">
    <property type="entry name" value="Methyltransf_11"/>
</dbReference>
<dbReference type="AlphaFoldDB" id="A0A1F7Z3B0"/>
<gene>
    <name evidence="2" type="ORF">A3D01_01330</name>
</gene>
<name>A0A1F7Z3B0_9BACT</name>
<dbReference type="Proteomes" id="UP000177169">
    <property type="component" value="Unassembled WGS sequence"/>
</dbReference>